<proteinExistence type="predicted"/>
<dbReference type="InterPro" id="IPR051678">
    <property type="entry name" value="AGP_Transferase"/>
</dbReference>
<dbReference type="Pfam" id="PF01636">
    <property type="entry name" value="APH"/>
    <property type="match status" value="1"/>
</dbReference>
<dbReference type="Gene3D" id="3.30.200.150">
    <property type="match status" value="1"/>
</dbReference>
<accession>A0A2M6ITH0</accession>
<dbReference type="PANTHER" id="PTHR21310">
    <property type="entry name" value="AMINOGLYCOSIDE PHOSPHOTRANSFERASE-RELATED-RELATED"/>
    <property type="match status" value="1"/>
</dbReference>
<reference evidence="2 3" key="1">
    <citation type="submission" date="2017-09" db="EMBL/GenBank/DDBJ databases">
        <title>Depth-based differentiation of microbial function through sediment-hosted aquifers and enrichment of novel symbionts in the deep terrestrial subsurface.</title>
        <authorList>
            <person name="Probst A.J."/>
            <person name="Ladd B."/>
            <person name="Jarett J.K."/>
            <person name="Geller-Mcgrath D.E."/>
            <person name="Sieber C.M."/>
            <person name="Emerson J.B."/>
            <person name="Anantharaman K."/>
            <person name="Thomas B.C."/>
            <person name="Malmstrom R."/>
            <person name="Stieglmeier M."/>
            <person name="Klingl A."/>
            <person name="Woyke T."/>
            <person name="Ryan C.M."/>
            <person name="Banfield J.F."/>
        </authorList>
    </citation>
    <scope>NUCLEOTIDE SEQUENCE [LARGE SCALE GENOMIC DNA]</scope>
    <source>
        <strain evidence="2">CG11_big_fil_rev_8_21_14_0_20_36_8</strain>
    </source>
</reference>
<dbReference type="SUPFAM" id="SSF56112">
    <property type="entry name" value="Protein kinase-like (PK-like)"/>
    <property type="match status" value="1"/>
</dbReference>
<comment type="caution">
    <text evidence="2">The sequence shown here is derived from an EMBL/GenBank/DDBJ whole genome shotgun (WGS) entry which is preliminary data.</text>
</comment>
<dbReference type="EMBL" id="PCVM01000086">
    <property type="protein sequence ID" value="PIQ73216.1"/>
    <property type="molecule type" value="Genomic_DNA"/>
</dbReference>
<dbReference type="InterPro" id="IPR002575">
    <property type="entry name" value="Aminoglycoside_PTrfase"/>
</dbReference>
<organism evidence="2 3">
    <name type="scientific">Candidatus Roizmanbacteria bacterium CG11_big_fil_rev_8_21_14_0_20_36_8</name>
    <dbReference type="NCBI Taxonomy" id="1974856"/>
    <lineage>
        <taxon>Bacteria</taxon>
        <taxon>Candidatus Roizmaniibacteriota</taxon>
    </lineage>
</organism>
<evidence type="ECO:0000313" key="2">
    <source>
        <dbReference type="EMBL" id="PIQ73216.1"/>
    </source>
</evidence>
<dbReference type="Proteomes" id="UP000231056">
    <property type="component" value="Unassembled WGS sequence"/>
</dbReference>
<dbReference type="AlphaFoldDB" id="A0A2M6ITH0"/>
<dbReference type="Gene3D" id="3.90.1200.10">
    <property type="match status" value="1"/>
</dbReference>
<dbReference type="InterPro" id="IPR011009">
    <property type="entry name" value="Kinase-like_dom_sf"/>
</dbReference>
<gene>
    <name evidence="2" type="ORF">COV58_03660</name>
</gene>
<evidence type="ECO:0000313" key="3">
    <source>
        <dbReference type="Proteomes" id="UP000231056"/>
    </source>
</evidence>
<protein>
    <recommendedName>
        <fullName evidence="1">Aminoglycoside phosphotransferase domain-containing protein</fullName>
    </recommendedName>
</protein>
<name>A0A2M6ITH0_9BACT</name>
<sequence length="339" mass="39229">MTKTNSIIDLHKAFNTSEEIVFKLIRKATGQRPIYRNKIEKGYDNEVYEIETIEGSFFVIKINHTEKNLLMTEQWAIEQVRSVGVPVSRICNVDKFNYKGKSLEYMVLEMLPGKSIADVKETLSEEQLSTAYRNIGKILRLIHSVSVGGFSMHHDDGGWDYDSYDQSINSVITQISSNKNLFQKNGFTSEEFEEMVGHIEQLRDRFDCKLPVLCHGDFLEEHLFIDEEMSITGVIDFGMCRGDHPIFDFARMHADSRFNNMEDIIEGYGEHDMFQDDFNNRLFITSLSDQMQTLLMYESLGLKNEVKRVADRLCKLFRSNQSEDVLLGENPDEIRSHRG</sequence>
<feature type="domain" description="Aminoglycoside phosphotransferase" evidence="1">
    <location>
        <begin position="38"/>
        <end position="269"/>
    </location>
</feature>
<evidence type="ECO:0000259" key="1">
    <source>
        <dbReference type="Pfam" id="PF01636"/>
    </source>
</evidence>